<name>A0A7S7LZE3_9BACT</name>
<gene>
    <name evidence="9" type="ORF">HUE88_06640</name>
</gene>
<keyword evidence="10" id="KW-1185">Reference proteome</keyword>
<proteinExistence type="inferred from homology"/>
<dbReference type="EMBL" id="CP054492">
    <property type="protein sequence ID" value="QOY53344.1"/>
    <property type="molecule type" value="Genomic_DNA"/>
</dbReference>
<dbReference type="PROSITE" id="PS51257">
    <property type="entry name" value="PROKAR_LIPOPROTEIN"/>
    <property type="match status" value="1"/>
</dbReference>
<evidence type="ECO:0000256" key="4">
    <source>
        <dbReference type="ARBA" id="ARBA00022807"/>
    </source>
</evidence>
<evidence type="ECO:0000256" key="1">
    <source>
        <dbReference type="ARBA" id="ARBA00007074"/>
    </source>
</evidence>
<dbReference type="Proteomes" id="UP000593994">
    <property type="component" value="Chromosome"/>
</dbReference>
<dbReference type="PIRSF" id="PIRSF019015">
    <property type="entry name" value="P60_peptidase_YkfC"/>
    <property type="match status" value="1"/>
</dbReference>
<dbReference type="InterPro" id="IPR027017">
    <property type="entry name" value="P60_peptidase_YkfC"/>
</dbReference>
<dbReference type="KEGG" id="sbal:HUE88_06640"/>
<dbReference type="InterPro" id="IPR025606">
    <property type="entry name" value="NLPC/P60_N_dom"/>
</dbReference>
<feature type="domain" description="SH3b2-type SH3" evidence="8">
    <location>
        <begin position="222"/>
        <end position="263"/>
    </location>
</feature>
<organism evidence="9 10">
    <name type="scientific">Candidatus Sulfurimonas baltica</name>
    <dbReference type="NCBI Taxonomy" id="2740404"/>
    <lineage>
        <taxon>Bacteria</taxon>
        <taxon>Pseudomonadati</taxon>
        <taxon>Campylobacterota</taxon>
        <taxon>Epsilonproteobacteria</taxon>
        <taxon>Campylobacterales</taxon>
        <taxon>Sulfurimonadaceae</taxon>
        <taxon>Sulfurimonas</taxon>
    </lineage>
</organism>
<evidence type="ECO:0000259" key="5">
    <source>
        <dbReference type="Pfam" id="PF00877"/>
    </source>
</evidence>
<protein>
    <submittedName>
        <fullName evidence="9">SH3 domain-containing protein</fullName>
    </submittedName>
</protein>
<keyword evidence="2" id="KW-0645">Protease</keyword>
<comment type="similarity">
    <text evidence="1">Belongs to the peptidase C40 family.</text>
</comment>
<evidence type="ECO:0000259" key="6">
    <source>
        <dbReference type="Pfam" id="PF12912"/>
    </source>
</evidence>
<dbReference type="AlphaFoldDB" id="A0A7S7LZE3"/>
<dbReference type="InterPro" id="IPR026864">
    <property type="entry name" value="SH3b2-type_SH3"/>
</dbReference>
<evidence type="ECO:0000256" key="3">
    <source>
        <dbReference type="ARBA" id="ARBA00022801"/>
    </source>
</evidence>
<feature type="domain" description="NLPC/P60 N-terminal" evidence="6">
    <location>
        <begin position="6"/>
        <end position="135"/>
    </location>
</feature>
<reference evidence="9 10" key="1">
    <citation type="submission" date="2020-05" db="EMBL/GenBank/DDBJ databases">
        <title>Sulfurimonas marisnigri, sp. nov., and Sulfurimonas baltica, sp. nov., manganese oxide reducing chemolithoautotrophs of the class Epsilonproteobacteria isolated from the pelagic redoxclines of the Black and Baltic Seas and emended description of the genus Sulfurimonas.</title>
        <authorList>
            <person name="Henkel J.V."/>
            <person name="Laudan C."/>
            <person name="Werner J."/>
            <person name="Neu T."/>
            <person name="Plewe S."/>
            <person name="Sproer C."/>
            <person name="Bunk B."/>
            <person name="Schulz-Vogt H.N."/>
        </authorList>
    </citation>
    <scope>NUCLEOTIDE SEQUENCE [LARGE SCALE GENOMIC DNA]</scope>
    <source>
        <strain evidence="9 10">GD2</strain>
    </source>
</reference>
<feature type="domain" description="NlpC/P60" evidence="5">
    <location>
        <begin position="314"/>
        <end position="392"/>
    </location>
</feature>
<dbReference type="Gene3D" id="3.90.1720.10">
    <property type="entry name" value="endopeptidase domain like (from Nostoc punctiforme)"/>
    <property type="match status" value="1"/>
</dbReference>
<dbReference type="Pfam" id="PF12913">
    <property type="entry name" value="SH3_6"/>
    <property type="match status" value="1"/>
</dbReference>
<evidence type="ECO:0000256" key="2">
    <source>
        <dbReference type="ARBA" id="ARBA00022670"/>
    </source>
</evidence>
<keyword evidence="4" id="KW-0788">Thiol protease</keyword>
<dbReference type="Pfam" id="PF12914">
    <property type="entry name" value="SH3_7"/>
    <property type="match status" value="1"/>
</dbReference>
<evidence type="ECO:0000259" key="8">
    <source>
        <dbReference type="Pfam" id="PF12914"/>
    </source>
</evidence>
<keyword evidence="3" id="KW-0378">Hydrolase</keyword>
<dbReference type="InterPro" id="IPR000064">
    <property type="entry name" value="NLP_P60_dom"/>
</dbReference>
<dbReference type="RefSeq" id="WP_194372341.1">
    <property type="nucleotide sequence ID" value="NZ_CP054492.1"/>
</dbReference>
<feature type="domain" description="SH3b1" evidence="7">
    <location>
        <begin position="158"/>
        <end position="210"/>
    </location>
</feature>
<dbReference type="Pfam" id="PF12912">
    <property type="entry name" value="N_NLPC_P60"/>
    <property type="match status" value="1"/>
</dbReference>
<dbReference type="Pfam" id="PF00877">
    <property type="entry name" value="NLPC_P60"/>
    <property type="match status" value="1"/>
</dbReference>
<evidence type="ECO:0000313" key="10">
    <source>
        <dbReference type="Proteomes" id="UP000593994"/>
    </source>
</evidence>
<dbReference type="GO" id="GO:0006508">
    <property type="term" value="P:proteolysis"/>
    <property type="evidence" value="ECO:0007669"/>
    <property type="project" value="UniProtKB-KW"/>
</dbReference>
<evidence type="ECO:0000259" key="7">
    <source>
        <dbReference type="Pfam" id="PF12913"/>
    </source>
</evidence>
<dbReference type="InterPro" id="IPR038765">
    <property type="entry name" value="Papain-like_cys_pep_sf"/>
</dbReference>
<dbReference type="SUPFAM" id="SSF54001">
    <property type="entry name" value="Cysteine proteinases"/>
    <property type="match status" value="1"/>
</dbReference>
<sequence>MKYIYIVLFVLLFTACSTQKLEPQEPLVLDENKSVNIKLVLPKKDTEIHDLKNIPQDVDYFLKNINSSILKYDVQEKYESSYFSVWNIDKPKEDVESAKWPFFLYKAEQSYGENLQPLKQEFFDNMLESANFGAYATVNLKAVTLRETNIRAFPTIRPLLLDPTLAGEGFPFDYMQNSTVHANKPLFISHYSKDMEWVYVLSSFASGWVKTSDIVILGDNDADIWQKAQQIQITKENVPIYTIDGRFLFKSRLGMMFALISQSDNAYTILTISSYKDSKPLFTESIISKDIASRGVISLNQNNLGEIVREVSKTNYGWGGMYEQRDCSSMLRDMFAPFGIWLPRNSYQQSKIGKVIAFNGMSDDDKIKLIKDKGIAFETLLYKKGHIVLYVGTYNDEVIVFHNTWGIKTKKDGVEGRVIIGKPIFSTLRLGKNQENYDEEAEILKNLKSMNILTQDAF</sequence>
<dbReference type="InterPro" id="IPR039439">
    <property type="entry name" value="SH3b1_dom"/>
</dbReference>
<dbReference type="GO" id="GO:0008234">
    <property type="term" value="F:cysteine-type peptidase activity"/>
    <property type="evidence" value="ECO:0007669"/>
    <property type="project" value="UniProtKB-KW"/>
</dbReference>
<evidence type="ECO:0000313" key="9">
    <source>
        <dbReference type="EMBL" id="QOY53344.1"/>
    </source>
</evidence>
<accession>A0A7S7LZE3</accession>